<organism evidence="3 4">
    <name type="scientific">Halorubrum miltondacostae</name>
    <dbReference type="NCBI Taxonomy" id="3076378"/>
    <lineage>
        <taxon>Archaea</taxon>
        <taxon>Methanobacteriati</taxon>
        <taxon>Methanobacteriota</taxon>
        <taxon>Stenosarchaea group</taxon>
        <taxon>Halobacteria</taxon>
        <taxon>Halobacteriales</taxon>
        <taxon>Haloferacaceae</taxon>
        <taxon>Halorubrum</taxon>
    </lineage>
</organism>
<dbReference type="EMBL" id="JBEDNY010000007">
    <property type="protein sequence ID" value="MEZ3165421.1"/>
    <property type="molecule type" value="Genomic_DNA"/>
</dbReference>
<protein>
    <submittedName>
        <fullName evidence="3">Chemotaxis protein CheA</fullName>
    </submittedName>
</protein>
<keyword evidence="4" id="KW-1185">Reference proteome</keyword>
<feature type="coiled-coil region" evidence="1">
    <location>
        <begin position="475"/>
        <end position="502"/>
    </location>
</feature>
<evidence type="ECO:0000256" key="1">
    <source>
        <dbReference type="SAM" id="Coils"/>
    </source>
</evidence>
<dbReference type="RefSeq" id="WP_371163443.1">
    <property type="nucleotide sequence ID" value="NZ_JBEDNY010000007.1"/>
</dbReference>
<accession>A0ABD5M767</accession>
<sequence length="786" mass="86560">MQVRFVADEELVNNFDATIDSSRSEALRNCMEASVAHGKLITEVDVSDPETSGESGVTNHDLLVAIQNAGTQSHNHGGSASTSDEYQEYSVTDERVTDEMAVILDDYESDADVLPDAVTPDDRDDVLSRDILKLWSDYQNPDRNFVPSLNPDHVHEDHRPQGMSHAVALTLGVLRYNDKSTVTASQMVDVVADDLGWTKNYMESNGFVSEIEEAAIENPLNDSKYITDGHTLDDVLISVAAKADSALDTIETSSSITSIESAKSTLIDHALTLDDHNAMHRMADGEFEKVTNGLGTHLPPLVRNRKQEVSQSTVESARLRVDDMRRMFSEFDDVDGLSEIREVMNRISDAADDVRGDLDENTLDDTDVSTILSEIDSVVSEAGVAAGEAAADELQVMVSDVGDADDVEGIEESLTRVVDDGEDAKTMVDSYVDDMADVDVSEVMAGIDTAVSDAAVTAGEAVTAEIQELNTGFDAEMTVAENEELLERIEGLAETARHLVEENTTYDTDVSEVMAGIDEAVAGAEERHSEALEVAVEREAAAAMEEDEMWARRAMRVLEVAEMDDSPIWRDGVEAFLEDMVAYFEAMPDAVTDETGDETALPVDEFQSRMWDLPEKSTVDRAIQKAKYSMSVVEIVERLDLDEIEDRDEAYDAVSEMSLDVVPDRYQKGDSLNKAALEQSIKQYSMCSAGTLDRICLHGGVDEDSESFREEVACAVYEYESAVNGGSDKWVMIEETKQTPSWTPGVLRVDMREYTEFDGTLDQRLWPDSTDWESRLPDDSESVPAE</sequence>
<proteinExistence type="predicted"/>
<dbReference type="Proteomes" id="UP001567572">
    <property type="component" value="Unassembled WGS sequence"/>
</dbReference>
<evidence type="ECO:0000256" key="2">
    <source>
        <dbReference type="SAM" id="MobiDB-lite"/>
    </source>
</evidence>
<feature type="region of interest" description="Disordered" evidence="2">
    <location>
        <begin position="763"/>
        <end position="786"/>
    </location>
</feature>
<reference evidence="3 4" key="1">
    <citation type="submission" date="2024-06" db="EMBL/GenBank/DDBJ databases">
        <title>Halorubrum miltondacostae sp. nov., a potential PHA producer isolated from an inland solar saltern in Rio Maior, Portugal.</title>
        <authorList>
            <person name="Albuquerque L."/>
            <person name="Viver T."/>
            <person name="Barroso C."/>
            <person name="Claudino R."/>
            <person name="Galvan M."/>
            <person name="Simoes G."/>
            <person name="Lobo Da Cunha A."/>
            <person name="Egas C."/>
        </authorList>
    </citation>
    <scope>NUCLEOTIDE SEQUENCE [LARGE SCALE GENOMIC DNA]</scope>
    <source>
        <strain evidence="3 4">RMP-11</strain>
    </source>
</reference>
<keyword evidence="1" id="KW-0175">Coiled coil</keyword>
<dbReference type="AlphaFoldDB" id="A0ABD5M767"/>
<name>A0ABD5M767_9EURY</name>
<evidence type="ECO:0000313" key="4">
    <source>
        <dbReference type="Proteomes" id="UP001567572"/>
    </source>
</evidence>
<evidence type="ECO:0000313" key="3">
    <source>
        <dbReference type="EMBL" id="MEZ3165421.1"/>
    </source>
</evidence>
<gene>
    <name evidence="3" type="ORF">ABNG04_16405</name>
</gene>
<comment type="caution">
    <text evidence="3">The sequence shown here is derived from an EMBL/GenBank/DDBJ whole genome shotgun (WGS) entry which is preliminary data.</text>
</comment>